<organism evidence="2 3">
    <name type="scientific">Flavobacterium humidisoli</name>
    <dbReference type="NCBI Taxonomy" id="2937442"/>
    <lineage>
        <taxon>Bacteria</taxon>
        <taxon>Pseudomonadati</taxon>
        <taxon>Bacteroidota</taxon>
        <taxon>Flavobacteriia</taxon>
        <taxon>Flavobacteriales</taxon>
        <taxon>Flavobacteriaceae</taxon>
        <taxon>Flavobacterium</taxon>
    </lineage>
</organism>
<accession>A0ABY4LSK3</accession>
<sequence>MYYEENKVSVVLCTYNGSAFLEKQLNSILEQTYDINEIIIVDDCSSDNTKEILKMFQDKNRNIKLFFNDVNLGSNKSFKLAISLATNNYIALCDQDDIWFRNKIEIQMNAINLKSHDDGKPLVCFHDLRLIDQNDIVTNNSFWKLHKFVPKKFTFRKLLIVNIITGCTCIINRCMKEEMLKSDMEHIIMHDYLLALIGYGFGNVVYIEEPLMYYRSHTGTVTEKEKITFGNRIKSFISRVNDGNYLLPYILQIEKVNYLYGDKFDLQRKKLVDSFIGLKNKGLLNRMIYKWLLN</sequence>
<dbReference type="PANTHER" id="PTHR22916:SF3">
    <property type="entry name" value="UDP-GLCNAC:BETAGAL BETA-1,3-N-ACETYLGLUCOSAMINYLTRANSFERASE-LIKE PROTEIN 1"/>
    <property type="match status" value="1"/>
</dbReference>
<feature type="domain" description="Glycosyltransferase 2-like" evidence="1">
    <location>
        <begin position="9"/>
        <end position="148"/>
    </location>
</feature>
<dbReference type="InterPro" id="IPR001173">
    <property type="entry name" value="Glyco_trans_2-like"/>
</dbReference>
<name>A0ABY4LSK3_9FLAO</name>
<dbReference type="Proteomes" id="UP000829998">
    <property type="component" value="Chromosome"/>
</dbReference>
<reference evidence="2 3" key="1">
    <citation type="submission" date="2022-04" db="EMBL/GenBank/DDBJ databases">
        <authorList>
            <person name="Ra J.-S."/>
            <person name="Kim S.-B."/>
        </authorList>
    </citation>
    <scope>NUCLEOTIDE SEQUENCE [LARGE SCALE GENOMIC DNA]</scope>
    <source>
        <strain evidence="2 3">MMS21-Er5</strain>
    </source>
</reference>
<keyword evidence="3" id="KW-1185">Reference proteome</keyword>
<dbReference type="PANTHER" id="PTHR22916">
    <property type="entry name" value="GLYCOSYLTRANSFERASE"/>
    <property type="match status" value="1"/>
</dbReference>
<dbReference type="InterPro" id="IPR029044">
    <property type="entry name" value="Nucleotide-diphossugar_trans"/>
</dbReference>
<evidence type="ECO:0000259" key="1">
    <source>
        <dbReference type="Pfam" id="PF00535"/>
    </source>
</evidence>
<evidence type="ECO:0000313" key="2">
    <source>
        <dbReference type="EMBL" id="UPZ16065.1"/>
    </source>
</evidence>
<proteinExistence type="predicted"/>
<dbReference type="Pfam" id="PF00535">
    <property type="entry name" value="Glycos_transf_2"/>
    <property type="match status" value="1"/>
</dbReference>
<dbReference type="CDD" id="cd04196">
    <property type="entry name" value="GT_2_like_d"/>
    <property type="match status" value="1"/>
</dbReference>
<protein>
    <submittedName>
        <fullName evidence="2">Glycosyltransferase family 2 protein</fullName>
    </submittedName>
</protein>
<evidence type="ECO:0000313" key="3">
    <source>
        <dbReference type="Proteomes" id="UP000829998"/>
    </source>
</evidence>
<dbReference type="SUPFAM" id="SSF53448">
    <property type="entry name" value="Nucleotide-diphospho-sugar transferases"/>
    <property type="match status" value="1"/>
</dbReference>
<dbReference type="RefSeq" id="WP_248728240.1">
    <property type="nucleotide sequence ID" value="NZ_CP096829.1"/>
</dbReference>
<dbReference type="EMBL" id="CP096829">
    <property type="protein sequence ID" value="UPZ16065.1"/>
    <property type="molecule type" value="Genomic_DNA"/>
</dbReference>
<dbReference type="Gene3D" id="3.90.550.10">
    <property type="entry name" value="Spore Coat Polysaccharide Biosynthesis Protein SpsA, Chain A"/>
    <property type="match status" value="1"/>
</dbReference>
<gene>
    <name evidence="2" type="ORF">M0M44_01670</name>
</gene>